<feature type="region of interest" description="Disordered" evidence="6">
    <location>
        <begin position="125"/>
        <end position="171"/>
    </location>
</feature>
<gene>
    <name evidence="8" type="ORF">OFUS_LOCUS11438</name>
</gene>
<proteinExistence type="inferred from homology"/>
<sequence length="906" mass="102904">MTDTIDLPLRGDGAKPTSVKSSHDAMMSIKLQEDVFPMPPDEKPECDTKETNFNHGRSITPDINIIDPDEHPLSDHIPNKSRNPTSGPTASILDVVDTKLDIEDIEVDGEIEDNLNEMIKKLRDNRDRRGSRRRRTARKRQLSVNSSLDDGGALSARTDTAEAAPDDNAEDAEGKLVETINLQKNVMAHLNAQPWPMMKKLKTLKLAKSYVERYEGKLSKGQSYKQKWEKFLWRSKRAYEELVVTVTPWEMRIKAIESHFGTMVASYFTFIRALLWSNIVLTAITVGFIILPECLVGDSSGHKTVPADERDRALTLASLWDFEGYLKYSPLFYGYYGNATFIGNGYRLPLAYLLAGLGTYAYNFVSLLRTMAKNAKMNKLSGKEESYTFSWKLFTSWDYTIGDNEAATNKRAAITTTFKEAIVEEEEKRREENIHLTRFLRVLANILVLMVLASSTFAIQIVVQNSRQTEKDLRDGIDVGWWRQNEVSTVIALITLIYPSIFDFIGMMEKYHPRVQLRWQLARILVLYLLNLYTLFISLYEKVRFLQDQDKLARAAALNTSLSNCTVLPSLSNSTVAYDNTTSVLSGAINCTSSVVDVPEFCWETLVGQEMFKLTIMDLVTTVGGILVIDFLRGLFTRYMHPCWPCWDLETKFPEYGEFKIAENILHLINNQGMIWMGLFFAPGLPALNILKLILMLYIRSWAVTMCNIPHERIFRASRSNNFYYLMLLVMLFLCTLIPMIAIVMLEPSSDCGPFAGQDLMYYVLTTFISDTWPLLDDIITFVLSPAIMFPFILLLIMIIYYLISLTGSYKEANEDLRTQLHSERTEEKRKIYAMVDGQKNGASAEQKTGNSDGKGSPSNSSDGFQKQPKLMRLPEMTAKQAVSLECQGFKVLSPKDAKSLLMAEH</sequence>
<dbReference type="Proteomes" id="UP000749559">
    <property type="component" value="Unassembled WGS sequence"/>
</dbReference>
<feature type="compositionally biased region" description="Polar residues" evidence="6">
    <location>
        <begin position="841"/>
        <end position="865"/>
    </location>
</feature>
<dbReference type="Pfam" id="PF07810">
    <property type="entry name" value="TMC"/>
    <property type="match status" value="1"/>
</dbReference>
<feature type="compositionally biased region" description="Basic residues" evidence="6">
    <location>
        <begin position="129"/>
        <end position="141"/>
    </location>
</feature>
<feature type="transmembrane region" description="Helical" evidence="7">
    <location>
        <begin position="723"/>
        <end position="746"/>
    </location>
</feature>
<feature type="transmembrane region" description="Helical" evidence="7">
    <location>
        <begin position="674"/>
        <end position="699"/>
    </location>
</feature>
<comment type="subcellular location">
    <subcellularLocation>
        <location evidence="1">Membrane</location>
        <topology evidence="1">Multi-pass membrane protein</topology>
    </subcellularLocation>
</comment>
<feature type="compositionally biased region" description="Polar residues" evidence="6">
    <location>
        <begin position="80"/>
        <end position="89"/>
    </location>
</feature>
<feature type="transmembrane region" description="Helical" evidence="7">
    <location>
        <begin position="439"/>
        <end position="463"/>
    </location>
</feature>
<dbReference type="GO" id="GO:0005886">
    <property type="term" value="C:plasma membrane"/>
    <property type="evidence" value="ECO:0007669"/>
    <property type="project" value="InterPro"/>
</dbReference>
<evidence type="ECO:0000256" key="3">
    <source>
        <dbReference type="ARBA" id="ARBA00022692"/>
    </source>
</evidence>
<evidence type="ECO:0000256" key="5">
    <source>
        <dbReference type="ARBA" id="ARBA00023136"/>
    </source>
</evidence>
<dbReference type="PANTHER" id="PTHR23302:SF40">
    <property type="entry name" value="TRANSMEMBRANE CHANNEL-LIKE PROTEIN"/>
    <property type="match status" value="1"/>
</dbReference>
<dbReference type="EMBL" id="CAIIXF020000006">
    <property type="protein sequence ID" value="CAH1785369.1"/>
    <property type="molecule type" value="Genomic_DNA"/>
</dbReference>
<feature type="region of interest" description="Disordered" evidence="6">
    <location>
        <begin position="841"/>
        <end position="871"/>
    </location>
</feature>
<evidence type="ECO:0000256" key="2">
    <source>
        <dbReference type="ARBA" id="ARBA00006510"/>
    </source>
</evidence>
<feature type="region of interest" description="Disordered" evidence="6">
    <location>
        <begin position="53"/>
        <end position="91"/>
    </location>
</feature>
<feature type="transmembrane region" description="Helical" evidence="7">
    <location>
        <begin position="273"/>
        <end position="291"/>
    </location>
</feature>
<feature type="transmembrane region" description="Helical" evidence="7">
    <location>
        <begin position="487"/>
        <end position="508"/>
    </location>
</feature>
<evidence type="ECO:0000256" key="4">
    <source>
        <dbReference type="ARBA" id="ARBA00022989"/>
    </source>
</evidence>
<keyword evidence="9" id="KW-1185">Reference proteome</keyword>
<dbReference type="InterPro" id="IPR038900">
    <property type="entry name" value="TMC"/>
</dbReference>
<feature type="transmembrane region" description="Helical" evidence="7">
    <location>
        <begin position="779"/>
        <end position="804"/>
    </location>
</feature>
<dbReference type="AlphaFoldDB" id="A0A8J1UCB6"/>
<keyword evidence="4 7" id="KW-1133">Transmembrane helix</keyword>
<feature type="transmembrane region" description="Helical" evidence="7">
    <location>
        <begin position="520"/>
        <end position="540"/>
    </location>
</feature>
<accession>A0A8J1UCB6</accession>
<evidence type="ECO:0000256" key="1">
    <source>
        <dbReference type="ARBA" id="ARBA00004141"/>
    </source>
</evidence>
<keyword evidence="3 7" id="KW-0812">Transmembrane</keyword>
<organism evidence="8 9">
    <name type="scientific">Owenia fusiformis</name>
    <name type="common">Polychaete worm</name>
    <dbReference type="NCBI Taxonomy" id="6347"/>
    <lineage>
        <taxon>Eukaryota</taxon>
        <taxon>Metazoa</taxon>
        <taxon>Spiralia</taxon>
        <taxon>Lophotrochozoa</taxon>
        <taxon>Annelida</taxon>
        <taxon>Polychaeta</taxon>
        <taxon>Sedentaria</taxon>
        <taxon>Canalipalpata</taxon>
        <taxon>Sabellida</taxon>
        <taxon>Oweniida</taxon>
        <taxon>Oweniidae</taxon>
        <taxon>Owenia</taxon>
    </lineage>
</organism>
<keyword evidence="5 7" id="KW-0472">Membrane</keyword>
<dbReference type="GO" id="GO:0008381">
    <property type="term" value="F:mechanosensitive monoatomic ion channel activity"/>
    <property type="evidence" value="ECO:0007669"/>
    <property type="project" value="TreeGrafter"/>
</dbReference>
<evidence type="ECO:0000313" key="8">
    <source>
        <dbReference type="EMBL" id="CAH1785369.1"/>
    </source>
</evidence>
<evidence type="ECO:0000256" key="6">
    <source>
        <dbReference type="SAM" id="MobiDB-lite"/>
    </source>
</evidence>
<comment type="caution">
    <text evidence="8">The sequence shown here is derived from an EMBL/GenBank/DDBJ whole genome shotgun (WGS) entry which is preliminary data.</text>
</comment>
<name>A0A8J1UCB6_OWEFU</name>
<evidence type="ECO:0000313" key="9">
    <source>
        <dbReference type="Proteomes" id="UP000749559"/>
    </source>
</evidence>
<feature type="compositionally biased region" description="Basic and acidic residues" evidence="6">
    <location>
        <begin position="68"/>
        <end position="78"/>
    </location>
</feature>
<evidence type="ECO:0000256" key="7">
    <source>
        <dbReference type="SAM" id="Phobius"/>
    </source>
</evidence>
<dbReference type="InterPro" id="IPR012496">
    <property type="entry name" value="TMC_dom"/>
</dbReference>
<dbReference type="PANTHER" id="PTHR23302">
    <property type="entry name" value="TRANSMEMBRANE CHANNEL-RELATED"/>
    <property type="match status" value="1"/>
</dbReference>
<dbReference type="OrthoDB" id="5831905at2759"/>
<feature type="region of interest" description="Disordered" evidence="6">
    <location>
        <begin position="1"/>
        <end position="24"/>
    </location>
</feature>
<reference evidence="8" key="1">
    <citation type="submission" date="2022-03" db="EMBL/GenBank/DDBJ databases">
        <authorList>
            <person name="Martin C."/>
        </authorList>
    </citation>
    <scope>NUCLEOTIDE SEQUENCE</scope>
</reference>
<feature type="transmembrane region" description="Helical" evidence="7">
    <location>
        <begin position="350"/>
        <end position="368"/>
    </location>
</feature>
<protein>
    <submittedName>
        <fullName evidence="8">Uncharacterized protein</fullName>
    </submittedName>
</protein>
<comment type="similarity">
    <text evidence="2">Belongs to the TMC family.</text>
</comment>